<accession>A0A0W8I9X7</accession>
<feature type="domain" description="Prepilin type IV endopeptidase peptidase" evidence="3">
    <location>
        <begin position="32"/>
        <end position="132"/>
    </location>
</feature>
<evidence type="ECO:0000313" key="4">
    <source>
        <dbReference type="EMBL" id="KUG56651.1"/>
    </source>
</evidence>
<keyword evidence="2" id="KW-1133">Transmembrane helix</keyword>
<evidence type="ECO:0000259" key="3">
    <source>
        <dbReference type="Pfam" id="PF01478"/>
    </source>
</evidence>
<dbReference type="GO" id="GO:0004190">
    <property type="term" value="F:aspartic-type endopeptidase activity"/>
    <property type="evidence" value="ECO:0007669"/>
    <property type="project" value="InterPro"/>
</dbReference>
<dbReference type="GO" id="GO:0005886">
    <property type="term" value="C:plasma membrane"/>
    <property type="evidence" value="ECO:0007669"/>
    <property type="project" value="TreeGrafter"/>
</dbReference>
<dbReference type="AlphaFoldDB" id="A0A0W8I9X7"/>
<dbReference type="GO" id="GO:0006465">
    <property type="term" value="P:signal peptide processing"/>
    <property type="evidence" value="ECO:0007669"/>
    <property type="project" value="TreeGrafter"/>
</dbReference>
<evidence type="ECO:0000313" key="5">
    <source>
        <dbReference type="Proteomes" id="UP000053512"/>
    </source>
</evidence>
<keyword evidence="2" id="KW-0812">Transmembrane</keyword>
<feature type="transmembrane region" description="Helical" evidence="2">
    <location>
        <begin position="79"/>
        <end position="99"/>
    </location>
</feature>
<dbReference type="PANTHER" id="PTHR30487:SF0">
    <property type="entry name" value="PREPILIN LEADER PEPTIDASE_N-METHYLTRANSFERASE-RELATED"/>
    <property type="match status" value="1"/>
</dbReference>
<feature type="transmembrane region" description="Helical" evidence="2">
    <location>
        <begin position="111"/>
        <end position="137"/>
    </location>
</feature>
<comment type="similarity">
    <text evidence="1">Belongs to the peptidase A24 family.</text>
</comment>
<dbReference type="InterPro" id="IPR000045">
    <property type="entry name" value="Prepilin_IV_endopep_pep"/>
</dbReference>
<keyword evidence="2" id="KW-0472">Membrane</keyword>
<evidence type="ECO:0000256" key="2">
    <source>
        <dbReference type="SAM" id="Phobius"/>
    </source>
</evidence>
<feature type="transmembrane region" description="Helical" evidence="2">
    <location>
        <begin position="20"/>
        <end position="42"/>
    </location>
</feature>
<dbReference type="eggNOG" id="COG1989">
    <property type="taxonomic scope" value="Bacteria"/>
</dbReference>
<comment type="caution">
    <text evidence="4">The sequence shown here is derived from an EMBL/GenBank/DDBJ whole genome shotgun (WGS) entry which is preliminary data.</text>
</comment>
<dbReference type="PANTHER" id="PTHR30487">
    <property type="entry name" value="TYPE 4 PREPILIN-LIKE PROTEINS LEADER PEPTIDE-PROCESSING ENZYME"/>
    <property type="match status" value="1"/>
</dbReference>
<dbReference type="Pfam" id="PF01478">
    <property type="entry name" value="Peptidase_A24"/>
    <property type="match status" value="1"/>
</dbReference>
<dbReference type="Proteomes" id="UP000053512">
    <property type="component" value="Unassembled WGS sequence"/>
</dbReference>
<name>A0A0W8I9X7_KOCRO</name>
<organism evidence="4 5">
    <name type="scientific">Kocuria rosea subsp. polaris</name>
    <dbReference type="NCBI Taxonomy" id="136273"/>
    <lineage>
        <taxon>Bacteria</taxon>
        <taxon>Bacillati</taxon>
        <taxon>Actinomycetota</taxon>
        <taxon>Actinomycetes</taxon>
        <taxon>Micrococcales</taxon>
        <taxon>Micrococcaceae</taxon>
        <taxon>Kocuria</taxon>
    </lineage>
</organism>
<protein>
    <submittedName>
        <fullName evidence="4">Peptidase A24</fullName>
    </submittedName>
</protein>
<dbReference type="RefSeq" id="WP_058874399.1">
    <property type="nucleotide sequence ID" value="NZ_LQBK01000022.1"/>
</dbReference>
<dbReference type="EMBL" id="LQBK01000022">
    <property type="protein sequence ID" value="KUG56651.1"/>
    <property type="molecule type" value="Genomic_DNA"/>
</dbReference>
<proteinExistence type="inferred from homology"/>
<sequence length="174" mass="17919">MPGVGTFLTEQLARGDAAGWTAVALAVLGTAVLTAACAWLWRTDVREHRLPGRVVRPLYPVCGALLGAAAVVAGEPVRLLWMLWGLVVVGGLYVLLRLLNPAGMGMGDVRLSGLLGMCLGFVSVWHAVLGAAAGFVLGGLAGAVLVALRRVDARSRVAFGPAMITGALGVLLLL</sequence>
<gene>
    <name evidence="4" type="ORF">AVL61_06230</name>
</gene>
<feature type="transmembrane region" description="Helical" evidence="2">
    <location>
        <begin position="54"/>
        <end position="73"/>
    </location>
</feature>
<reference evidence="5" key="1">
    <citation type="submission" date="2015-12" db="EMBL/GenBank/DDBJ databases">
        <authorList>
            <person name="Nair G.R."/>
            <person name="Kaur G."/>
            <person name="Mayilraj S."/>
        </authorList>
    </citation>
    <scope>NUCLEOTIDE SEQUENCE [LARGE SCALE GENOMIC DNA]</scope>
    <source>
        <strain evidence="5">CD08_4</strain>
    </source>
</reference>
<dbReference type="STRING" id="136273.GY22_10540"/>
<evidence type="ECO:0000256" key="1">
    <source>
        <dbReference type="ARBA" id="ARBA00005801"/>
    </source>
</evidence>
<dbReference type="Gene3D" id="1.20.120.1220">
    <property type="match status" value="1"/>
</dbReference>
<feature type="transmembrane region" description="Helical" evidence="2">
    <location>
        <begin position="157"/>
        <end position="173"/>
    </location>
</feature>
<dbReference type="InterPro" id="IPR050882">
    <property type="entry name" value="Prepilin_peptidase/N-MTase"/>
</dbReference>